<keyword evidence="1" id="KW-0472">Membrane</keyword>
<feature type="chain" id="PRO_5047212336" evidence="4">
    <location>
        <begin position="28"/>
        <end position="579"/>
    </location>
</feature>
<dbReference type="PANTHER" id="PTHR34597">
    <property type="entry name" value="SLR1661 PROTEIN"/>
    <property type="match status" value="1"/>
</dbReference>
<evidence type="ECO:0000259" key="6">
    <source>
        <dbReference type="Pfam" id="PF08479"/>
    </source>
</evidence>
<reference evidence="8" key="1">
    <citation type="journal article" date="2021" name="Syst. Appl. Microbiol.">
        <title>Roseomonas hellenica sp. nov., isolated from roots of wild-growing Alkanna tinctoria.</title>
        <authorList>
            <person name="Rat A."/>
            <person name="Naranjo H.D."/>
            <person name="Lebbe L."/>
            <person name="Cnockaert M."/>
            <person name="Krigas N."/>
            <person name="Grigoriadou K."/>
            <person name="Maloupa E."/>
            <person name="Willems A."/>
        </authorList>
    </citation>
    <scope>NUCLEOTIDE SEQUENCE [LARGE SCALE GENOMIC DNA]</scope>
    <source>
        <strain evidence="8">LMG 31159</strain>
    </source>
</reference>
<accession>A0ABS5EQV2</accession>
<feature type="domain" description="Haemolysin activator HlyB C-terminal" evidence="5">
    <location>
        <begin position="220"/>
        <end position="537"/>
    </location>
</feature>
<dbReference type="PANTHER" id="PTHR34597:SF6">
    <property type="entry name" value="BLR6126 PROTEIN"/>
    <property type="match status" value="1"/>
</dbReference>
<dbReference type="InterPro" id="IPR051544">
    <property type="entry name" value="TPS_OM_transporter"/>
</dbReference>
<keyword evidence="2" id="KW-0812">Transmembrane</keyword>
<evidence type="ECO:0000256" key="1">
    <source>
        <dbReference type="ARBA" id="ARBA00022452"/>
    </source>
</evidence>
<keyword evidence="3" id="KW-0998">Cell outer membrane</keyword>
<feature type="domain" description="Polypeptide-transport-associated ShlB-type" evidence="6">
    <location>
        <begin position="75"/>
        <end position="145"/>
    </location>
</feature>
<protein>
    <submittedName>
        <fullName evidence="7">ShlB/FhaC/HecB family hemolysin secretion/activation protein</fullName>
    </submittedName>
</protein>
<keyword evidence="1" id="KW-1134">Transmembrane beta strand</keyword>
<keyword evidence="8" id="KW-1185">Reference proteome</keyword>
<dbReference type="PROSITE" id="PS51257">
    <property type="entry name" value="PROKAR_LIPOPROTEIN"/>
    <property type="match status" value="1"/>
</dbReference>
<dbReference type="Gene3D" id="2.40.160.50">
    <property type="entry name" value="membrane protein fhac: a member of the omp85/tpsb transporter family"/>
    <property type="match status" value="1"/>
</dbReference>
<evidence type="ECO:0000256" key="4">
    <source>
        <dbReference type="SAM" id="SignalP"/>
    </source>
</evidence>
<feature type="signal peptide" evidence="4">
    <location>
        <begin position="1"/>
        <end position="27"/>
    </location>
</feature>
<dbReference type="InterPro" id="IPR005565">
    <property type="entry name" value="Hemolysn_activator_HlyB_C"/>
</dbReference>
<name>A0ABS5EQV2_9PROT</name>
<comment type="caution">
    <text evidence="7">The sequence shown here is derived from an EMBL/GenBank/DDBJ whole genome shotgun (WGS) entry which is preliminary data.</text>
</comment>
<sequence length="579" mass="61982">MSRRRDALLVALALLACLLALPRIALAQGPAGAVIPPQGTRVPEIAPTQPPRVGPGTAPGAVTPSADPALARTVTITSVAVEGATAFPRDRLEATIGPIAGVVPLQRVEDARVAILNLYREAGYVFTVVDAAVERDGRLRLTVGEAEIVEVRLDGDIGPAGALVLNFLENLRGVRPIDTATLERWLLLAEDIPGVTMRAVLRPAGTVPGALSLVAQVGRQAVTGYVAADNRAYRLTGPQQGIAAVQLNSFTSLGEQTELQLYYANGATSLYGQASTEFFIGSQGVRMRLYAGTGETTPSSPLRDIGYQGTTTVAGMAVAYPLIRQRQQTLTLAAAFDLIETEIKLEDSPFGDQVLSQDSLRVLRVGGQWAVFDQLLGDQRSAVNSLSLRVHQGLSGLGASASDSPLLSRAGAQTDFTKITFEASRTQALFSPWTGANLALMGIVAGQWSNDILPQAEKFYLGGARLGRGYYAGQVTGDSALAATAELQLSIAYEATLFGQVMRIDPMLYAFYDWGETWENQPLDPNRQISSAGIGARFGVTQYAEFQVEGVRRFDRRPNGDAGEELKADAFYWRLLLRF</sequence>
<dbReference type="Pfam" id="PF03865">
    <property type="entry name" value="ShlB"/>
    <property type="match status" value="1"/>
</dbReference>
<evidence type="ECO:0000313" key="8">
    <source>
        <dbReference type="Proteomes" id="UP000698752"/>
    </source>
</evidence>
<evidence type="ECO:0000259" key="5">
    <source>
        <dbReference type="Pfam" id="PF03865"/>
    </source>
</evidence>
<evidence type="ECO:0000256" key="3">
    <source>
        <dbReference type="ARBA" id="ARBA00023237"/>
    </source>
</evidence>
<organism evidence="7 8">
    <name type="scientific">Neoroseomonas terrae</name>
    <dbReference type="NCBI Taxonomy" id="424799"/>
    <lineage>
        <taxon>Bacteria</taxon>
        <taxon>Pseudomonadati</taxon>
        <taxon>Pseudomonadota</taxon>
        <taxon>Alphaproteobacteria</taxon>
        <taxon>Acetobacterales</taxon>
        <taxon>Acetobacteraceae</taxon>
        <taxon>Neoroseomonas</taxon>
    </lineage>
</organism>
<dbReference type="RefSeq" id="WP_211872114.1">
    <property type="nucleotide sequence ID" value="NZ_JAAEDI010000051.1"/>
</dbReference>
<keyword evidence="4" id="KW-0732">Signal</keyword>
<dbReference type="Proteomes" id="UP000698752">
    <property type="component" value="Unassembled WGS sequence"/>
</dbReference>
<dbReference type="Pfam" id="PF08479">
    <property type="entry name" value="POTRA_2"/>
    <property type="match status" value="1"/>
</dbReference>
<evidence type="ECO:0000256" key="2">
    <source>
        <dbReference type="ARBA" id="ARBA00022692"/>
    </source>
</evidence>
<dbReference type="Gene3D" id="3.10.20.310">
    <property type="entry name" value="membrane protein fhac"/>
    <property type="match status" value="1"/>
</dbReference>
<proteinExistence type="predicted"/>
<gene>
    <name evidence="7" type="ORF">GXW78_27415</name>
</gene>
<dbReference type="EMBL" id="JAAEDI010000051">
    <property type="protein sequence ID" value="MBR0653410.1"/>
    <property type="molecule type" value="Genomic_DNA"/>
</dbReference>
<evidence type="ECO:0000313" key="7">
    <source>
        <dbReference type="EMBL" id="MBR0653410.1"/>
    </source>
</evidence>
<dbReference type="InterPro" id="IPR013686">
    <property type="entry name" value="Polypept-transport_assoc_ShlB"/>
</dbReference>